<accession>A0A423WLE5</accession>
<dbReference type="OrthoDB" id="5226996at2759"/>
<feature type="region of interest" description="Disordered" evidence="1">
    <location>
        <begin position="1"/>
        <end position="54"/>
    </location>
</feature>
<gene>
    <name evidence="2" type="ORF">VSDG_01030</name>
</gene>
<comment type="caution">
    <text evidence="2">The sequence shown here is derived from an EMBL/GenBank/DDBJ whole genome shotgun (WGS) entry which is preliminary data.</text>
</comment>
<keyword evidence="3" id="KW-1185">Reference proteome</keyword>
<organism evidence="2 3">
    <name type="scientific">Cytospora chrysosperma</name>
    <name type="common">Cytospora canker fungus</name>
    <name type="synonym">Sphaeria chrysosperma</name>
    <dbReference type="NCBI Taxonomy" id="252740"/>
    <lineage>
        <taxon>Eukaryota</taxon>
        <taxon>Fungi</taxon>
        <taxon>Dikarya</taxon>
        <taxon>Ascomycota</taxon>
        <taxon>Pezizomycotina</taxon>
        <taxon>Sordariomycetes</taxon>
        <taxon>Sordariomycetidae</taxon>
        <taxon>Diaporthales</taxon>
        <taxon>Cytosporaceae</taxon>
        <taxon>Cytospora</taxon>
    </lineage>
</organism>
<reference evidence="2 3" key="1">
    <citation type="submission" date="2015-09" db="EMBL/GenBank/DDBJ databases">
        <title>Host preference determinants of Valsa canker pathogens revealed by comparative genomics.</title>
        <authorList>
            <person name="Yin Z."/>
            <person name="Huang L."/>
        </authorList>
    </citation>
    <scope>NUCLEOTIDE SEQUENCE [LARGE SCALE GENOMIC DNA]</scope>
    <source>
        <strain evidence="2 3">YSFL</strain>
    </source>
</reference>
<feature type="compositionally biased region" description="Low complexity" evidence="1">
    <location>
        <begin position="12"/>
        <end position="22"/>
    </location>
</feature>
<dbReference type="AlphaFoldDB" id="A0A423WLE5"/>
<name>A0A423WLE5_CYTCH</name>
<dbReference type="Proteomes" id="UP000284375">
    <property type="component" value="Unassembled WGS sequence"/>
</dbReference>
<feature type="region of interest" description="Disordered" evidence="1">
    <location>
        <begin position="107"/>
        <end position="127"/>
    </location>
</feature>
<protein>
    <submittedName>
        <fullName evidence="2">Uncharacterized protein</fullName>
    </submittedName>
</protein>
<sequence>MYNQSRPGTAHSTDSFVSSTSSEIHQHQVAPVSFGSPVQPRRSAEMTNAPPAGTDLMEGLEFAVPSFHFPGRVRPGAPLAVVPDPNRGIPSVPSIPGEFRNAKIVNDRGENSSSTDAMAIDDNDSVV</sequence>
<evidence type="ECO:0000313" key="2">
    <source>
        <dbReference type="EMBL" id="ROW04190.1"/>
    </source>
</evidence>
<proteinExistence type="predicted"/>
<evidence type="ECO:0000256" key="1">
    <source>
        <dbReference type="SAM" id="MobiDB-lite"/>
    </source>
</evidence>
<dbReference type="EMBL" id="LJZO01000002">
    <property type="protein sequence ID" value="ROW04190.1"/>
    <property type="molecule type" value="Genomic_DNA"/>
</dbReference>
<feature type="compositionally biased region" description="Polar residues" evidence="1">
    <location>
        <begin position="1"/>
        <end position="11"/>
    </location>
</feature>
<evidence type="ECO:0000313" key="3">
    <source>
        <dbReference type="Proteomes" id="UP000284375"/>
    </source>
</evidence>